<organism evidence="2 3">
    <name type="scientific">Bionectria ochroleuca</name>
    <name type="common">Gliocladium roseum</name>
    <dbReference type="NCBI Taxonomy" id="29856"/>
    <lineage>
        <taxon>Eukaryota</taxon>
        <taxon>Fungi</taxon>
        <taxon>Dikarya</taxon>
        <taxon>Ascomycota</taxon>
        <taxon>Pezizomycotina</taxon>
        <taxon>Sordariomycetes</taxon>
        <taxon>Hypocreomycetidae</taxon>
        <taxon>Hypocreales</taxon>
        <taxon>Bionectriaceae</taxon>
        <taxon>Clonostachys</taxon>
    </lineage>
</organism>
<proteinExistence type="predicted"/>
<evidence type="ECO:0000256" key="1">
    <source>
        <dbReference type="SAM" id="MobiDB-lite"/>
    </source>
</evidence>
<feature type="region of interest" description="Disordered" evidence="1">
    <location>
        <begin position="340"/>
        <end position="374"/>
    </location>
</feature>
<feature type="compositionally biased region" description="Basic and acidic residues" evidence="1">
    <location>
        <begin position="283"/>
        <end position="292"/>
    </location>
</feature>
<dbReference type="Proteomes" id="UP000616885">
    <property type="component" value="Unassembled WGS sequence"/>
</dbReference>
<feature type="compositionally biased region" description="Basic and acidic residues" evidence="1">
    <location>
        <begin position="257"/>
        <end position="274"/>
    </location>
</feature>
<comment type="caution">
    <text evidence="2">The sequence shown here is derived from an EMBL/GenBank/DDBJ whole genome shotgun (WGS) entry which is preliminary data.</text>
</comment>
<gene>
    <name evidence="2" type="ORF">IM811_015798</name>
</gene>
<accession>A0A8H7N627</accession>
<feature type="region of interest" description="Disordered" evidence="1">
    <location>
        <begin position="234"/>
        <end position="325"/>
    </location>
</feature>
<protein>
    <submittedName>
        <fullName evidence="2">Uncharacterized protein</fullName>
    </submittedName>
</protein>
<dbReference type="AlphaFoldDB" id="A0A8H7N627"/>
<reference evidence="2" key="1">
    <citation type="submission" date="2020-10" db="EMBL/GenBank/DDBJ databases">
        <title>High-Quality Genome Resource of Clonostachys rosea strain S41 by Oxford Nanopore Long-Read Sequencing.</title>
        <authorList>
            <person name="Wang H."/>
        </authorList>
    </citation>
    <scope>NUCLEOTIDE SEQUENCE</scope>
    <source>
        <strain evidence="2">S41</strain>
    </source>
</reference>
<dbReference type="EMBL" id="JADCTT010000007">
    <property type="protein sequence ID" value="KAF9749771.1"/>
    <property type="molecule type" value="Genomic_DNA"/>
</dbReference>
<evidence type="ECO:0000313" key="3">
    <source>
        <dbReference type="Proteomes" id="UP000616885"/>
    </source>
</evidence>
<name>A0A8H7N627_BIOOC</name>
<evidence type="ECO:0000313" key="2">
    <source>
        <dbReference type="EMBL" id="KAF9749771.1"/>
    </source>
</evidence>
<sequence length="399" mass="45411">MSSVRFDPNLSLCKANILQFKGLDPLSLSMSEFWFHAEMAIKYAVRCMDVEGNVREVIELLDEVDSTGNALTYHYTNPTFIDRPGSLGEDDHWATFFLPSVSHPNFSHLMVACGVHQYLTRRLRKEDVRNERLTGEPTPLLITAVQQFAILSNCDELAGPHVRVVEALMKKGADCLQVYHGRSAFSLVQRARKVEKQKTVYEEISRVFERYSRRKLPMPVNLDSSMAVARHHSQYAHYQESDNDSIRSTDGLCEGQNGREEPGEGKRPSQDYRTVHIQGKNIKMREGNDRSELGVQHRASSNRSNYSHSLNSRGGETSRAGSRMGQLSTFNTPRSLLSWDQQQSSGSQLITQNQQNYPTSNPFSSDLVRTSQEATPRRRNYYISRFFNNPFSARQGNAY</sequence>
<feature type="compositionally biased region" description="Polar residues" evidence="1">
    <location>
        <begin position="298"/>
        <end position="315"/>
    </location>
</feature>